<reference evidence="11 12" key="1">
    <citation type="submission" date="2023-07" db="EMBL/GenBank/DDBJ databases">
        <title>Genomic Encyclopedia of Type Strains, Phase IV (KMG-IV): sequencing the most valuable type-strain genomes for metagenomic binning, comparative biology and taxonomic classification.</title>
        <authorList>
            <person name="Goeker M."/>
        </authorList>
    </citation>
    <scope>NUCLEOTIDE SEQUENCE [LARGE SCALE GENOMIC DNA]</scope>
    <source>
        <strain evidence="11 12">DSM 29005</strain>
    </source>
</reference>
<evidence type="ECO:0000256" key="4">
    <source>
        <dbReference type="ARBA" id="ARBA00022576"/>
    </source>
</evidence>
<dbReference type="Gene3D" id="3.90.1150.10">
    <property type="entry name" value="Aspartate Aminotransferase, domain 1"/>
    <property type="match status" value="1"/>
</dbReference>
<evidence type="ECO:0000256" key="1">
    <source>
        <dbReference type="ARBA" id="ARBA00001933"/>
    </source>
</evidence>
<keyword evidence="9" id="KW-0028">Amino-acid biosynthesis</keyword>
<comment type="similarity">
    <text evidence="9">Belongs to the class-II pyridoxal-phosphate-dependent aminotransferase family. Histidinol-phosphate aminotransferase subfamily.</text>
</comment>
<dbReference type="CDD" id="cd00609">
    <property type="entry name" value="AAT_like"/>
    <property type="match status" value="1"/>
</dbReference>
<feature type="modified residue" description="N6-(pyridoxal phosphate)lysine" evidence="9">
    <location>
        <position position="212"/>
    </location>
</feature>
<comment type="caution">
    <text evidence="11">The sequence shown here is derived from an EMBL/GenBank/DDBJ whole genome shotgun (WGS) entry which is preliminary data.</text>
</comment>
<comment type="subunit">
    <text evidence="3 9">Homodimer.</text>
</comment>
<comment type="pathway">
    <text evidence="2 9">Amino-acid biosynthesis; L-histidine biosynthesis; L-histidine from 5-phospho-alpha-D-ribose 1-diphosphate: step 7/9.</text>
</comment>
<dbReference type="NCBIfam" id="TIGR01141">
    <property type="entry name" value="hisC"/>
    <property type="match status" value="1"/>
</dbReference>
<proteinExistence type="inferred from homology"/>
<evidence type="ECO:0000256" key="6">
    <source>
        <dbReference type="ARBA" id="ARBA00022898"/>
    </source>
</evidence>
<keyword evidence="6 9" id="KW-0663">Pyridoxal phosphate</keyword>
<evidence type="ECO:0000313" key="12">
    <source>
        <dbReference type="Proteomes" id="UP001234495"/>
    </source>
</evidence>
<evidence type="ECO:0000256" key="2">
    <source>
        <dbReference type="ARBA" id="ARBA00005011"/>
    </source>
</evidence>
<name>A0ABT9ZA94_9BACI</name>
<dbReference type="HAMAP" id="MF_01023">
    <property type="entry name" value="HisC_aminotrans_2"/>
    <property type="match status" value="1"/>
</dbReference>
<keyword evidence="12" id="KW-1185">Reference proteome</keyword>
<dbReference type="PROSITE" id="PS00599">
    <property type="entry name" value="AA_TRANSFER_CLASS_2"/>
    <property type="match status" value="1"/>
</dbReference>
<dbReference type="InterPro" id="IPR004839">
    <property type="entry name" value="Aminotransferase_I/II_large"/>
</dbReference>
<keyword evidence="5 9" id="KW-0808">Transferase</keyword>
<dbReference type="RefSeq" id="WP_307336382.1">
    <property type="nucleotide sequence ID" value="NZ_JAUSUD010000001.1"/>
</dbReference>
<comment type="cofactor">
    <cofactor evidence="1 9">
        <name>pyridoxal 5'-phosphate</name>
        <dbReference type="ChEBI" id="CHEBI:597326"/>
    </cofactor>
</comment>
<dbReference type="Pfam" id="PF00155">
    <property type="entry name" value="Aminotran_1_2"/>
    <property type="match status" value="1"/>
</dbReference>
<dbReference type="InterPro" id="IPR050106">
    <property type="entry name" value="HistidinolP_aminotransfase"/>
</dbReference>
<dbReference type="GO" id="GO:0004400">
    <property type="term" value="F:histidinol-phosphate transaminase activity"/>
    <property type="evidence" value="ECO:0007669"/>
    <property type="project" value="UniProtKB-EC"/>
</dbReference>
<protein>
    <recommendedName>
        <fullName evidence="9">Histidinol-phosphate aminotransferase</fullName>
        <ecNumber evidence="9">2.6.1.9</ecNumber>
    </recommendedName>
    <alternativeName>
        <fullName evidence="9">Imidazole acetol-phosphate transaminase</fullName>
    </alternativeName>
</protein>
<organism evidence="11 12">
    <name type="scientific">Metabacillus malikii</name>
    <dbReference type="NCBI Taxonomy" id="1504265"/>
    <lineage>
        <taxon>Bacteria</taxon>
        <taxon>Bacillati</taxon>
        <taxon>Bacillota</taxon>
        <taxon>Bacilli</taxon>
        <taxon>Bacillales</taxon>
        <taxon>Bacillaceae</taxon>
        <taxon>Metabacillus</taxon>
    </lineage>
</organism>
<keyword evidence="7 9" id="KW-0368">Histidine biosynthesis</keyword>
<evidence type="ECO:0000256" key="9">
    <source>
        <dbReference type="HAMAP-Rule" id="MF_01023"/>
    </source>
</evidence>
<evidence type="ECO:0000256" key="3">
    <source>
        <dbReference type="ARBA" id="ARBA00011738"/>
    </source>
</evidence>
<dbReference type="EMBL" id="JAUSUD010000001">
    <property type="protein sequence ID" value="MDQ0229164.1"/>
    <property type="molecule type" value="Genomic_DNA"/>
</dbReference>
<dbReference type="PANTHER" id="PTHR43643:SF3">
    <property type="entry name" value="HISTIDINOL-PHOSPHATE AMINOTRANSFERASE"/>
    <property type="match status" value="1"/>
</dbReference>
<keyword evidence="4 9" id="KW-0032">Aminotransferase</keyword>
<dbReference type="Gene3D" id="3.40.640.10">
    <property type="entry name" value="Type I PLP-dependent aspartate aminotransferase-like (Major domain)"/>
    <property type="match status" value="1"/>
</dbReference>
<dbReference type="PANTHER" id="PTHR43643">
    <property type="entry name" value="HISTIDINOL-PHOSPHATE AMINOTRANSFERASE 2"/>
    <property type="match status" value="1"/>
</dbReference>
<dbReference type="EC" id="2.6.1.9" evidence="9"/>
<comment type="catalytic activity">
    <reaction evidence="8 9">
        <text>L-histidinol phosphate + 2-oxoglutarate = 3-(imidazol-4-yl)-2-oxopropyl phosphate + L-glutamate</text>
        <dbReference type="Rhea" id="RHEA:23744"/>
        <dbReference type="ChEBI" id="CHEBI:16810"/>
        <dbReference type="ChEBI" id="CHEBI:29985"/>
        <dbReference type="ChEBI" id="CHEBI:57766"/>
        <dbReference type="ChEBI" id="CHEBI:57980"/>
        <dbReference type="EC" id="2.6.1.9"/>
    </reaction>
</comment>
<dbReference type="Proteomes" id="UP001234495">
    <property type="component" value="Unassembled WGS sequence"/>
</dbReference>
<evidence type="ECO:0000256" key="7">
    <source>
        <dbReference type="ARBA" id="ARBA00023102"/>
    </source>
</evidence>
<dbReference type="SUPFAM" id="SSF53383">
    <property type="entry name" value="PLP-dependent transferases"/>
    <property type="match status" value="1"/>
</dbReference>
<evidence type="ECO:0000259" key="10">
    <source>
        <dbReference type="Pfam" id="PF00155"/>
    </source>
</evidence>
<accession>A0ABT9ZA94</accession>
<evidence type="ECO:0000256" key="5">
    <source>
        <dbReference type="ARBA" id="ARBA00022679"/>
    </source>
</evidence>
<dbReference type="InterPro" id="IPR001917">
    <property type="entry name" value="Aminotrans_II_pyridoxalP_BS"/>
</dbReference>
<dbReference type="InterPro" id="IPR005861">
    <property type="entry name" value="HisP_aminotrans"/>
</dbReference>
<feature type="domain" description="Aminotransferase class I/classII large" evidence="10">
    <location>
        <begin position="25"/>
        <end position="348"/>
    </location>
</feature>
<dbReference type="InterPro" id="IPR015421">
    <property type="entry name" value="PyrdxlP-dep_Trfase_major"/>
</dbReference>
<dbReference type="InterPro" id="IPR015422">
    <property type="entry name" value="PyrdxlP-dep_Trfase_small"/>
</dbReference>
<sequence>MNFILPHIQRLKPYASGAQPPGGSNVIKLNLNENPYPPSQNVLNVLRTIDEEALRLYPDARCDELREALAQQYGVDKKHTFCGNGSSEIISIIFTVFVESYSRIAIPDPSFSLYHSIASIHQVECVRIPTREDFSVDVDMLVESGAQVIVLVNPNAPTGRLLPFSDVERLVQNFPGLVIVDEAYIDFAESSLSAIPLIECYENLVVVRTFSKAYSLCGARVGYCFSNEKLINALEKGKGLYNVNIISQKLALAALQDQEYMKNTTAAVRRTRGAFSADLRRLGFDVIPSQTNFILCTPPPQMGENGAQELYEKLMERNIYVRYFKDTRLYDKLRISIGTKEEMDTLYNELHSLLVK</sequence>
<dbReference type="InterPro" id="IPR015424">
    <property type="entry name" value="PyrdxlP-dep_Trfase"/>
</dbReference>
<evidence type="ECO:0000256" key="8">
    <source>
        <dbReference type="ARBA" id="ARBA00047481"/>
    </source>
</evidence>
<gene>
    <name evidence="9" type="primary">hisC</name>
    <name evidence="11" type="ORF">J2S19_000414</name>
</gene>
<evidence type="ECO:0000313" key="11">
    <source>
        <dbReference type="EMBL" id="MDQ0229164.1"/>
    </source>
</evidence>